<dbReference type="AlphaFoldDB" id="A0A9W8AL95"/>
<keyword evidence="8" id="KW-0472">Membrane</keyword>
<evidence type="ECO:0000256" key="14">
    <source>
        <dbReference type="SAM" id="MobiDB-lite"/>
    </source>
</evidence>
<accession>A0A9W8AL95</accession>
<dbReference type="Proteomes" id="UP001150569">
    <property type="component" value="Unassembled WGS sequence"/>
</dbReference>
<evidence type="ECO:0000256" key="15">
    <source>
        <dbReference type="SAM" id="SignalP"/>
    </source>
</evidence>
<evidence type="ECO:0000256" key="13">
    <source>
        <dbReference type="ARBA" id="ARBA00043832"/>
    </source>
</evidence>
<name>A0A9W8AL95_9FUNG</name>
<gene>
    <name evidence="16" type="ORF">IWQ60_001057</name>
</gene>
<evidence type="ECO:0000256" key="2">
    <source>
        <dbReference type="ARBA" id="ARBA00008422"/>
    </source>
</evidence>
<dbReference type="Pfam" id="PF00328">
    <property type="entry name" value="His_Phos_2"/>
    <property type="match status" value="1"/>
</dbReference>
<protein>
    <recommendedName>
        <fullName evidence="5">Multiple inositol polyphosphate phosphatase 1</fullName>
        <ecNumber evidence="4">3.1.3.62</ecNumber>
        <ecNumber evidence="3">3.1.3.80</ecNumber>
    </recommendedName>
    <alternativeName>
        <fullName evidence="9">2,3-bisphosphoglycerate 3-phosphatase</fullName>
    </alternativeName>
</protein>
<dbReference type="InterPro" id="IPR000560">
    <property type="entry name" value="His_Pase_clade-2"/>
</dbReference>
<proteinExistence type="inferred from homology"/>
<dbReference type="SUPFAM" id="SSF53254">
    <property type="entry name" value="Phosphoglycerate mutase-like"/>
    <property type="match status" value="1"/>
</dbReference>
<comment type="catalytic activity">
    <reaction evidence="10">
        <text>1D-myo-inositol 1,2,5,6-tetrakisphosphate + H2O = 1D-myo-inositol 1,2,6-trisphosphate + phosphate</text>
        <dbReference type="Rhea" id="RHEA:77119"/>
        <dbReference type="ChEBI" id="CHEBI:15377"/>
        <dbReference type="ChEBI" id="CHEBI:43474"/>
        <dbReference type="ChEBI" id="CHEBI:195535"/>
        <dbReference type="ChEBI" id="CHEBI:195537"/>
        <dbReference type="EC" id="3.1.3.62"/>
    </reaction>
    <physiologicalReaction direction="left-to-right" evidence="10">
        <dbReference type="Rhea" id="RHEA:77120"/>
    </physiologicalReaction>
</comment>
<keyword evidence="17" id="KW-1185">Reference proteome</keyword>
<dbReference type="CDD" id="cd07061">
    <property type="entry name" value="HP_HAP_like"/>
    <property type="match status" value="1"/>
</dbReference>
<dbReference type="InterPro" id="IPR029033">
    <property type="entry name" value="His_PPase_superfam"/>
</dbReference>
<evidence type="ECO:0000256" key="3">
    <source>
        <dbReference type="ARBA" id="ARBA00012976"/>
    </source>
</evidence>
<organism evidence="16 17">
    <name type="scientific">Tieghemiomyces parasiticus</name>
    <dbReference type="NCBI Taxonomy" id="78921"/>
    <lineage>
        <taxon>Eukaryota</taxon>
        <taxon>Fungi</taxon>
        <taxon>Fungi incertae sedis</taxon>
        <taxon>Zoopagomycota</taxon>
        <taxon>Kickxellomycotina</taxon>
        <taxon>Dimargaritomycetes</taxon>
        <taxon>Dimargaritales</taxon>
        <taxon>Dimargaritaceae</taxon>
        <taxon>Tieghemiomyces</taxon>
    </lineage>
</organism>
<evidence type="ECO:0000256" key="1">
    <source>
        <dbReference type="ARBA" id="ARBA00004370"/>
    </source>
</evidence>
<dbReference type="GO" id="GO:0052745">
    <property type="term" value="F:inositol phosphate phosphatase activity"/>
    <property type="evidence" value="ECO:0007669"/>
    <property type="project" value="TreeGrafter"/>
</dbReference>
<evidence type="ECO:0000313" key="17">
    <source>
        <dbReference type="Proteomes" id="UP001150569"/>
    </source>
</evidence>
<dbReference type="PANTHER" id="PTHR20963:SF8">
    <property type="entry name" value="MULTIPLE INOSITOL POLYPHOSPHATE PHOSPHATASE 1"/>
    <property type="match status" value="1"/>
</dbReference>
<evidence type="ECO:0000313" key="16">
    <source>
        <dbReference type="EMBL" id="KAJ1929570.1"/>
    </source>
</evidence>
<evidence type="ECO:0000256" key="5">
    <source>
        <dbReference type="ARBA" id="ARBA00018097"/>
    </source>
</evidence>
<dbReference type="OrthoDB" id="6509975at2759"/>
<feature type="chain" id="PRO_5040793877" description="Multiple inositol polyphosphate phosphatase 1" evidence="15">
    <location>
        <begin position="19"/>
        <end position="527"/>
    </location>
</feature>
<comment type="catalytic activity">
    <reaction evidence="12">
        <text>1D-myo-inositol hexakisphosphate + H2O = 1D-myo-inositol 1,2,4,5,6-pentakisphosphate + phosphate</text>
        <dbReference type="Rhea" id="RHEA:16989"/>
        <dbReference type="ChEBI" id="CHEBI:15377"/>
        <dbReference type="ChEBI" id="CHEBI:43474"/>
        <dbReference type="ChEBI" id="CHEBI:57798"/>
        <dbReference type="ChEBI" id="CHEBI:58130"/>
        <dbReference type="EC" id="3.1.3.62"/>
    </reaction>
    <physiologicalReaction direction="left-to-right" evidence="12">
        <dbReference type="Rhea" id="RHEA:16990"/>
    </physiologicalReaction>
</comment>
<comment type="caution">
    <text evidence="16">The sequence shown here is derived from an EMBL/GenBank/DDBJ whole genome shotgun (WGS) entry which is preliminary data.</text>
</comment>
<evidence type="ECO:0000256" key="7">
    <source>
        <dbReference type="ARBA" id="ARBA00022801"/>
    </source>
</evidence>
<evidence type="ECO:0000256" key="10">
    <source>
        <dbReference type="ARBA" id="ARBA00043668"/>
    </source>
</evidence>
<dbReference type="EC" id="3.1.3.80" evidence="3"/>
<dbReference type="GO" id="GO:0034417">
    <property type="term" value="F:bisphosphoglycerate 3-phosphatase activity"/>
    <property type="evidence" value="ECO:0007669"/>
    <property type="project" value="UniProtKB-EC"/>
</dbReference>
<dbReference type="EC" id="3.1.3.62" evidence="4"/>
<evidence type="ECO:0000256" key="4">
    <source>
        <dbReference type="ARBA" id="ARBA00013040"/>
    </source>
</evidence>
<dbReference type="EMBL" id="JANBPT010000031">
    <property type="protein sequence ID" value="KAJ1929570.1"/>
    <property type="molecule type" value="Genomic_DNA"/>
</dbReference>
<evidence type="ECO:0000256" key="12">
    <source>
        <dbReference type="ARBA" id="ARBA00043691"/>
    </source>
</evidence>
<evidence type="ECO:0000256" key="11">
    <source>
        <dbReference type="ARBA" id="ARBA00043671"/>
    </source>
</evidence>
<dbReference type="PANTHER" id="PTHR20963">
    <property type="entry name" value="MULTIPLE INOSITOL POLYPHOSPHATE PHOSPHATASE-RELATED"/>
    <property type="match status" value="1"/>
</dbReference>
<evidence type="ECO:0000256" key="6">
    <source>
        <dbReference type="ARBA" id="ARBA00022729"/>
    </source>
</evidence>
<evidence type="ECO:0000256" key="9">
    <source>
        <dbReference type="ARBA" id="ARBA00031642"/>
    </source>
</evidence>
<evidence type="ECO:0000256" key="8">
    <source>
        <dbReference type="ARBA" id="ARBA00023136"/>
    </source>
</evidence>
<feature type="signal peptide" evidence="15">
    <location>
        <begin position="1"/>
        <end position="18"/>
    </location>
</feature>
<dbReference type="Gene3D" id="3.40.50.1240">
    <property type="entry name" value="Phosphoglycerate mutase-like"/>
    <property type="match status" value="1"/>
</dbReference>
<keyword evidence="6 15" id="KW-0732">Signal</keyword>
<comment type="catalytic activity">
    <reaction evidence="13">
        <text>(2R)-2,3-bisphosphoglycerate + H2O = (2R)-2-phosphoglycerate + phosphate</text>
        <dbReference type="Rhea" id="RHEA:27381"/>
        <dbReference type="ChEBI" id="CHEBI:15377"/>
        <dbReference type="ChEBI" id="CHEBI:43474"/>
        <dbReference type="ChEBI" id="CHEBI:58248"/>
        <dbReference type="ChEBI" id="CHEBI:58289"/>
        <dbReference type="EC" id="3.1.3.80"/>
    </reaction>
    <physiologicalReaction direction="left-to-right" evidence="13">
        <dbReference type="Rhea" id="RHEA:27382"/>
    </physiologicalReaction>
</comment>
<comment type="similarity">
    <text evidence="2">Belongs to the histidine acid phosphatase family. MINPP1 subfamily.</text>
</comment>
<comment type="subcellular location">
    <subcellularLocation>
        <location evidence="1">Membrane</location>
    </subcellularLocation>
</comment>
<keyword evidence="7" id="KW-0378">Hydrolase</keyword>
<dbReference type="GO" id="GO:0003993">
    <property type="term" value="F:acid phosphatase activity"/>
    <property type="evidence" value="ECO:0007669"/>
    <property type="project" value="TreeGrafter"/>
</dbReference>
<dbReference type="GO" id="GO:0016020">
    <property type="term" value="C:membrane"/>
    <property type="evidence" value="ECO:0007669"/>
    <property type="project" value="UniProtKB-SubCell"/>
</dbReference>
<comment type="catalytic activity">
    <reaction evidence="11">
        <text>1D-myo-inositol 1,2,4,5,6-pentakisphosphate + H2O = 1D-myo-inositol 1,2,5,6-tetrakisphosphate + phosphate</text>
        <dbReference type="Rhea" id="RHEA:77115"/>
        <dbReference type="ChEBI" id="CHEBI:15377"/>
        <dbReference type="ChEBI" id="CHEBI:43474"/>
        <dbReference type="ChEBI" id="CHEBI:57798"/>
        <dbReference type="ChEBI" id="CHEBI:195535"/>
        <dbReference type="EC" id="3.1.3.62"/>
    </reaction>
    <physiologicalReaction direction="left-to-right" evidence="11">
        <dbReference type="Rhea" id="RHEA:77116"/>
    </physiologicalReaction>
</comment>
<reference evidence="16" key="1">
    <citation type="submission" date="2022-07" db="EMBL/GenBank/DDBJ databases">
        <title>Phylogenomic reconstructions and comparative analyses of Kickxellomycotina fungi.</title>
        <authorList>
            <person name="Reynolds N.K."/>
            <person name="Stajich J.E."/>
            <person name="Barry K."/>
            <person name="Grigoriev I.V."/>
            <person name="Crous P."/>
            <person name="Smith M.E."/>
        </authorList>
    </citation>
    <scope>NUCLEOTIDE SEQUENCE</scope>
    <source>
        <strain evidence="16">RSA 861</strain>
    </source>
</reference>
<sequence>MRTLFLGLLVVLFRVALPLSIGTDQARNLVQVGYPRRHANTRTPYLYRGNDNPSASLASPTVDGYVQLGAYVVFRHGSRNPKANTAAKVHQTIDRWRVFLNNAVHPVTKHRLQYYHNRANYPVSARHNLLNLMGAWEMAGLASRYREQILSRAGDRNPATARPLDEANLADRWEFVHSGTDRTEESAQVFKTVFLYGPGRYSGTLSTPPLSIGEGSNDDSCPPLNNPELPSKGEGETFDMHLERGERGEVDARTDALVRMLKPYAASQQWINYVLAKPTEDWLAERRAPIDTLLRTSFEPMLRELGMDPLTFDVTRDLIPLYDLCSFELATAGPRPDSCLLFSDRDLLYLEYRDDLENYVYYGPGCLGLGPSAYPALNQHLAYPLLEDIETAMAELIRIDQQGSASTTATSIPQGKFYFSHARLILLLGTLLDLYRDDEVFNKIMPTETEILNRRFSTSALAPMAANLGFELWRHPSSSDYYVRVTHNERTVVPNFPACSPATGLCQYRAFFDQIRSLYGADNDRYF</sequence>
<feature type="region of interest" description="Disordered" evidence="14">
    <location>
        <begin position="213"/>
        <end position="234"/>
    </location>
</feature>